<evidence type="ECO:0000256" key="1">
    <source>
        <dbReference type="ARBA" id="ARBA00004127"/>
    </source>
</evidence>
<feature type="transmembrane region" description="Helical" evidence="6">
    <location>
        <begin position="606"/>
        <end position="629"/>
    </location>
</feature>
<proteinExistence type="predicted"/>
<organism evidence="7">
    <name type="scientific">uncultured marine group II/III euryarchaeote KM3_134_C10</name>
    <dbReference type="NCBI Taxonomy" id="1457865"/>
    <lineage>
        <taxon>Archaea</taxon>
        <taxon>Methanobacteriati</taxon>
        <taxon>Methanobacteriota</taxon>
        <taxon>environmental samples</taxon>
    </lineage>
</organism>
<evidence type="ECO:0000256" key="5">
    <source>
        <dbReference type="SAM" id="MobiDB-lite"/>
    </source>
</evidence>
<keyword evidence="3 6" id="KW-1133">Transmembrane helix</keyword>
<dbReference type="SMART" id="SM00730">
    <property type="entry name" value="PSN"/>
    <property type="match status" value="1"/>
</dbReference>
<evidence type="ECO:0000256" key="4">
    <source>
        <dbReference type="ARBA" id="ARBA00023136"/>
    </source>
</evidence>
<dbReference type="AlphaFoldDB" id="A0A075GEV1"/>
<dbReference type="GO" id="GO:0016020">
    <property type="term" value="C:membrane"/>
    <property type="evidence" value="ECO:0007669"/>
    <property type="project" value="InterPro"/>
</dbReference>
<evidence type="ECO:0000313" key="7">
    <source>
        <dbReference type="EMBL" id="AIF00502.1"/>
    </source>
</evidence>
<sequence>MTTMGVMFVGTILLAIYIQPFWDRPEARAFGESGTTKVGLIGLEFILILVFTAFIIWLAKRGLQSIIKWGVLFVLWISLSYAMIPLASYAMDDAQPVVEYRDEMELNAEILFVDYEPSSFIVTNGTHLIKMSEPSGLESGQSAVVEWDFSLYRDGGYSALGIGIIDNLDSYVMCDGNRWQSFDKSDGTPLANHTDVTCVAGFSTEENDWALYNNMMHKIDPFHPNIPSHSWVYNLPEQFNSGEFMQGSMLNDNTLLLVSYGWAGIVDIPDSQHTGEYGDVNATILWQVTPNSGDAFTASTFGHSPWSEYNWWNANSTDNMLMLGTEKGKVYGFVWDGAEMTVEEHIKFNERDAFDSEIQGIMLADGQHDGRVDVWIASGGETRMFSGWVMVEKYNIDGPVSQGPIDMIIHTVDAPAWDEIDIEDGVLTTYTVNTTQSAIIATPVNEPAVILEDSAGYWLPIYWSQIVALIASTILMIALTIRPEWYVVNTTGILTGAGVITIIGVSFVPTLILIFMVVAAIYDWYAVYKSKHMLDLADTMIGLKLPILLVAPQDKGYSFLDEGEDTMSKMDEAPVSAKKEHGSKSGAKLPTPEPPRPAPQKNTGDALFMGLGDVIFPGMLVISAITFLPSGGTIMGLSDPMFVAIGSLIGGLLGYLVLMGYVAMGRPQAGLPLLNGGSILGYLITGFIALGSASISFGITIF</sequence>
<feature type="transmembrane region" description="Helical" evidence="6">
    <location>
        <begin position="461"/>
        <end position="481"/>
    </location>
</feature>
<dbReference type="GO" id="GO:0042500">
    <property type="term" value="F:aspartic endopeptidase activity, intramembrane cleaving"/>
    <property type="evidence" value="ECO:0007669"/>
    <property type="project" value="InterPro"/>
</dbReference>
<feature type="transmembrane region" description="Helical" evidence="6">
    <location>
        <begin position="641"/>
        <end position="664"/>
    </location>
</feature>
<dbReference type="NCBIfam" id="NF041679">
    <property type="entry name" value="IMP_arch_presen"/>
    <property type="match status" value="1"/>
</dbReference>
<dbReference type="GO" id="GO:0012505">
    <property type="term" value="C:endomembrane system"/>
    <property type="evidence" value="ECO:0007669"/>
    <property type="project" value="UniProtKB-SubCell"/>
</dbReference>
<keyword evidence="2 6" id="KW-0812">Transmembrane</keyword>
<feature type="transmembrane region" description="Helical" evidence="6">
    <location>
        <begin position="5"/>
        <end position="22"/>
    </location>
</feature>
<feature type="transmembrane region" description="Helical" evidence="6">
    <location>
        <begin position="493"/>
        <end position="522"/>
    </location>
</feature>
<reference evidence="7" key="1">
    <citation type="journal article" date="2014" name="Genome Biol. Evol.">
        <title>Pangenome evidence for extensive interdomain horizontal transfer affecting lineage core and shell genes in uncultured planktonic thaumarchaeota and euryarchaeota.</title>
        <authorList>
            <person name="Deschamps P."/>
            <person name="Zivanovic Y."/>
            <person name="Moreira D."/>
            <person name="Rodriguez-Valera F."/>
            <person name="Lopez-Garcia P."/>
        </authorList>
    </citation>
    <scope>NUCLEOTIDE SEQUENCE</scope>
</reference>
<feature type="transmembrane region" description="Helical" evidence="6">
    <location>
        <begin position="679"/>
        <end position="701"/>
    </location>
</feature>
<keyword evidence="4 6" id="KW-0472">Membrane</keyword>
<dbReference type="Pfam" id="PF06550">
    <property type="entry name" value="SPP"/>
    <property type="match status" value="1"/>
</dbReference>
<comment type="subcellular location">
    <subcellularLocation>
        <location evidence="1">Endomembrane system</location>
        <topology evidence="1">Multi-pass membrane protein</topology>
    </subcellularLocation>
</comment>
<name>A0A075GEV1_9EURY</name>
<evidence type="ECO:0000256" key="2">
    <source>
        <dbReference type="ARBA" id="ARBA00022692"/>
    </source>
</evidence>
<accession>A0A075GEV1</accession>
<feature type="transmembrane region" description="Helical" evidence="6">
    <location>
        <begin position="71"/>
        <end position="91"/>
    </location>
</feature>
<feature type="transmembrane region" description="Helical" evidence="6">
    <location>
        <begin position="38"/>
        <end position="59"/>
    </location>
</feature>
<dbReference type="EMBL" id="KF900593">
    <property type="protein sequence ID" value="AIF00502.1"/>
    <property type="molecule type" value="Genomic_DNA"/>
</dbReference>
<feature type="compositionally biased region" description="Basic and acidic residues" evidence="5">
    <location>
        <begin position="571"/>
        <end position="583"/>
    </location>
</feature>
<feature type="region of interest" description="Disordered" evidence="5">
    <location>
        <begin position="571"/>
        <end position="602"/>
    </location>
</feature>
<dbReference type="InterPro" id="IPR006639">
    <property type="entry name" value="Preselin/SPP"/>
</dbReference>
<protein>
    <submittedName>
        <fullName evidence="7">Uncharacterized protein</fullName>
    </submittedName>
</protein>
<evidence type="ECO:0000256" key="3">
    <source>
        <dbReference type="ARBA" id="ARBA00022989"/>
    </source>
</evidence>
<dbReference type="InterPro" id="IPR010545">
    <property type="entry name" value="SPP"/>
</dbReference>
<evidence type="ECO:0000256" key="6">
    <source>
        <dbReference type="SAM" id="Phobius"/>
    </source>
</evidence>